<gene>
    <name evidence="3" type="ORF">PS900_01935</name>
</gene>
<comment type="caution">
    <text evidence="3">The sequence shown here is derived from an EMBL/GenBank/DDBJ whole genome shotgun (WGS) entry which is preliminary data.</text>
</comment>
<proteinExistence type="predicted"/>
<feature type="chain" id="PRO_5034817844" description="Secreted protein" evidence="2">
    <location>
        <begin position="23"/>
        <end position="92"/>
    </location>
</feature>
<dbReference type="RefSeq" id="WP_150757627.1">
    <property type="nucleotide sequence ID" value="NZ_CABVIE010000005.1"/>
</dbReference>
<sequence length="92" mass="10150">MKPLLKKLTLAAALACALPAWACTLDEATAKREQLAREVARLTEQNPAKAKEMNDELQKMDLGTASKDLPDKCQLIDQRLKELESAEKKAEG</sequence>
<protein>
    <recommendedName>
        <fullName evidence="5">Secreted protein</fullName>
    </recommendedName>
</protein>
<evidence type="ECO:0000313" key="4">
    <source>
        <dbReference type="Proteomes" id="UP000325723"/>
    </source>
</evidence>
<reference evidence="3 4" key="1">
    <citation type="submission" date="2019-09" db="EMBL/GenBank/DDBJ databases">
        <authorList>
            <person name="Chandra G."/>
            <person name="Truman W A."/>
        </authorList>
    </citation>
    <scope>NUCLEOTIDE SEQUENCE [LARGE SCALE GENOMIC DNA]</scope>
    <source>
        <strain evidence="3">PS900</strain>
    </source>
</reference>
<feature type="signal peptide" evidence="2">
    <location>
        <begin position="1"/>
        <end position="22"/>
    </location>
</feature>
<keyword evidence="2" id="KW-0732">Signal</keyword>
<dbReference type="AlphaFoldDB" id="A0A8H2NS41"/>
<dbReference type="EMBL" id="CABVIE010000005">
    <property type="protein sequence ID" value="VVO83343.1"/>
    <property type="molecule type" value="Genomic_DNA"/>
</dbReference>
<dbReference type="Proteomes" id="UP000325723">
    <property type="component" value="Unassembled WGS sequence"/>
</dbReference>
<feature type="compositionally biased region" description="Basic and acidic residues" evidence="1">
    <location>
        <begin position="49"/>
        <end position="59"/>
    </location>
</feature>
<evidence type="ECO:0000256" key="2">
    <source>
        <dbReference type="SAM" id="SignalP"/>
    </source>
</evidence>
<accession>A0A8H2NS41</accession>
<organism evidence="3 4">
    <name type="scientific">Pseudomonas fluorescens</name>
    <dbReference type="NCBI Taxonomy" id="294"/>
    <lineage>
        <taxon>Bacteria</taxon>
        <taxon>Pseudomonadati</taxon>
        <taxon>Pseudomonadota</taxon>
        <taxon>Gammaproteobacteria</taxon>
        <taxon>Pseudomonadales</taxon>
        <taxon>Pseudomonadaceae</taxon>
        <taxon>Pseudomonas</taxon>
    </lineage>
</organism>
<evidence type="ECO:0000256" key="1">
    <source>
        <dbReference type="SAM" id="MobiDB-lite"/>
    </source>
</evidence>
<evidence type="ECO:0008006" key="5">
    <source>
        <dbReference type="Google" id="ProtNLM"/>
    </source>
</evidence>
<name>A0A8H2NS41_PSEFL</name>
<evidence type="ECO:0000313" key="3">
    <source>
        <dbReference type="EMBL" id="VVO83343.1"/>
    </source>
</evidence>
<feature type="region of interest" description="Disordered" evidence="1">
    <location>
        <begin position="43"/>
        <end position="67"/>
    </location>
</feature>